<proteinExistence type="predicted"/>
<comment type="caution">
    <text evidence="1">The sequence shown here is derived from an EMBL/GenBank/DDBJ whole genome shotgun (WGS) entry which is preliminary data.</text>
</comment>
<dbReference type="Proteomes" id="UP001063166">
    <property type="component" value="Unassembled WGS sequence"/>
</dbReference>
<organism evidence="1 2">
    <name type="scientific">Lyophyllum shimeji</name>
    <name type="common">Hon-shimeji</name>
    <name type="synonym">Tricholoma shimeji</name>
    <dbReference type="NCBI Taxonomy" id="47721"/>
    <lineage>
        <taxon>Eukaryota</taxon>
        <taxon>Fungi</taxon>
        <taxon>Dikarya</taxon>
        <taxon>Basidiomycota</taxon>
        <taxon>Agaricomycotina</taxon>
        <taxon>Agaricomycetes</taxon>
        <taxon>Agaricomycetidae</taxon>
        <taxon>Agaricales</taxon>
        <taxon>Tricholomatineae</taxon>
        <taxon>Lyophyllaceae</taxon>
        <taxon>Lyophyllum</taxon>
    </lineage>
</organism>
<evidence type="ECO:0000313" key="2">
    <source>
        <dbReference type="Proteomes" id="UP001063166"/>
    </source>
</evidence>
<reference evidence="1" key="1">
    <citation type="submission" date="2022-07" db="EMBL/GenBank/DDBJ databases">
        <title>The genome of Lyophyllum shimeji provides insight into the initial evolution of ectomycorrhizal fungal genome.</title>
        <authorList>
            <person name="Kobayashi Y."/>
            <person name="Shibata T."/>
            <person name="Hirakawa H."/>
            <person name="Shigenobu S."/>
            <person name="Nishiyama T."/>
            <person name="Yamada A."/>
            <person name="Hasebe M."/>
            <person name="Kawaguchi M."/>
        </authorList>
    </citation>
    <scope>NUCLEOTIDE SEQUENCE</scope>
    <source>
        <strain evidence="1">AT787</strain>
    </source>
</reference>
<keyword evidence="2" id="KW-1185">Reference proteome</keyword>
<name>A0A9P3PKK5_LYOSH</name>
<dbReference type="EMBL" id="BRPK01000004">
    <property type="protein sequence ID" value="GLB37995.1"/>
    <property type="molecule type" value="Genomic_DNA"/>
</dbReference>
<gene>
    <name evidence="1" type="ORF">LshimejAT787_0410460</name>
</gene>
<protein>
    <submittedName>
        <fullName evidence="1">Uncharacterized protein</fullName>
    </submittedName>
</protein>
<dbReference type="OrthoDB" id="2563021at2759"/>
<dbReference type="AlphaFoldDB" id="A0A9P3PKK5"/>
<sequence length="125" mass="13756">MPNPVAPYYKQVYASVSTSPFVIPVGSGLSFDWAVPFAPGTLYQICMFAHSGVADGSRGCGHSVRMKLVSMRFDQCTDITITPKSGKQPFILTVGNSQLHRRKPEHHLDRLVVLVVPFLPVATQR</sequence>
<evidence type="ECO:0000313" key="1">
    <source>
        <dbReference type="EMBL" id="GLB37995.1"/>
    </source>
</evidence>
<accession>A0A9P3PKK5</accession>